<evidence type="ECO:0000313" key="7">
    <source>
        <dbReference type="EMBL" id="TRW49446.1"/>
    </source>
</evidence>
<keyword evidence="8" id="KW-1185">Reference proteome</keyword>
<dbReference type="Pfam" id="PF03544">
    <property type="entry name" value="TonB_C"/>
    <property type="match status" value="1"/>
</dbReference>
<keyword evidence="4" id="KW-0472">Membrane</keyword>
<comment type="caution">
    <text evidence="7">The sequence shown here is derived from an EMBL/GenBank/DDBJ whole genome shotgun (WGS) entry which is preliminary data.</text>
</comment>
<reference evidence="7 8" key="1">
    <citation type="submission" date="2019-07" db="EMBL/GenBank/DDBJ databases">
        <authorList>
            <person name="Yang M."/>
            <person name="Zhao D."/>
            <person name="Xiang H."/>
        </authorList>
    </citation>
    <scope>NUCLEOTIDE SEQUENCE [LARGE SCALE GENOMIC DNA]</scope>
    <source>
        <strain evidence="7 8">IM1326</strain>
    </source>
</reference>
<sequence>MKRYLGMALAALVLGGCASTTTDSTYTDLSVTQGELKQDKWSDLNRFPPRYPEQAVMQSSEGCATVEYVITPDNELHDVRVVTATNRLFGTSATNVVQNWNWSDLPSGIISEPVKTQTRFEFCFNTSDQLCTGVEPVNACPGDDVIYSRGTRM</sequence>
<evidence type="ECO:0000256" key="1">
    <source>
        <dbReference type="ARBA" id="ARBA00004167"/>
    </source>
</evidence>
<dbReference type="EMBL" id="VJWL01000001">
    <property type="protein sequence ID" value="TRW49446.1"/>
    <property type="molecule type" value="Genomic_DNA"/>
</dbReference>
<evidence type="ECO:0000256" key="3">
    <source>
        <dbReference type="ARBA" id="ARBA00022989"/>
    </source>
</evidence>
<dbReference type="GO" id="GO:0055085">
    <property type="term" value="P:transmembrane transport"/>
    <property type="evidence" value="ECO:0007669"/>
    <property type="project" value="InterPro"/>
</dbReference>
<keyword evidence="5" id="KW-0732">Signal</keyword>
<dbReference type="InterPro" id="IPR006260">
    <property type="entry name" value="TonB/TolA_C"/>
</dbReference>
<dbReference type="GO" id="GO:0016020">
    <property type="term" value="C:membrane"/>
    <property type="evidence" value="ECO:0007669"/>
    <property type="project" value="UniProtKB-SubCell"/>
</dbReference>
<evidence type="ECO:0000256" key="4">
    <source>
        <dbReference type="ARBA" id="ARBA00023136"/>
    </source>
</evidence>
<organism evidence="7 8">
    <name type="scientific">Aliidiomarina halalkaliphila</name>
    <dbReference type="NCBI Taxonomy" id="2593535"/>
    <lineage>
        <taxon>Bacteria</taxon>
        <taxon>Pseudomonadati</taxon>
        <taxon>Pseudomonadota</taxon>
        <taxon>Gammaproteobacteria</taxon>
        <taxon>Alteromonadales</taxon>
        <taxon>Idiomarinaceae</taxon>
        <taxon>Aliidiomarina</taxon>
    </lineage>
</organism>
<evidence type="ECO:0000259" key="6">
    <source>
        <dbReference type="PROSITE" id="PS52015"/>
    </source>
</evidence>
<evidence type="ECO:0000313" key="8">
    <source>
        <dbReference type="Proteomes" id="UP000320359"/>
    </source>
</evidence>
<dbReference type="Proteomes" id="UP000320359">
    <property type="component" value="Unassembled WGS sequence"/>
</dbReference>
<dbReference type="InterPro" id="IPR037682">
    <property type="entry name" value="TonB_C"/>
</dbReference>
<comment type="subcellular location">
    <subcellularLocation>
        <location evidence="1">Membrane</location>
        <topology evidence="1">Single-pass membrane protein</topology>
    </subcellularLocation>
</comment>
<dbReference type="RefSeq" id="WP_143233868.1">
    <property type="nucleotide sequence ID" value="NZ_VJWL01000001.1"/>
</dbReference>
<dbReference type="SUPFAM" id="SSF74653">
    <property type="entry name" value="TolA/TonB C-terminal domain"/>
    <property type="match status" value="1"/>
</dbReference>
<protein>
    <submittedName>
        <fullName evidence="7">Energy transducer TonB</fullName>
    </submittedName>
</protein>
<dbReference type="Gene3D" id="3.30.2420.10">
    <property type="entry name" value="TonB"/>
    <property type="match status" value="1"/>
</dbReference>
<gene>
    <name evidence="7" type="ORF">FM042_00855</name>
</gene>
<feature type="signal peptide" evidence="5">
    <location>
        <begin position="1"/>
        <end position="18"/>
    </location>
</feature>
<proteinExistence type="predicted"/>
<feature type="chain" id="PRO_5022112473" evidence="5">
    <location>
        <begin position="19"/>
        <end position="153"/>
    </location>
</feature>
<dbReference type="PROSITE" id="PS52015">
    <property type="entry name" value="TONB_CTD"/>
    <property type="match status" value="1"/>
</dbReference>
<accession>A0A552X3A5</accession>
<keyword evidence="3" id="KW-1133">Transmembrane helix</keyword>
<dbReference type="OrthoDB" id="6335014at2"/>
<evidence type="ECO:0000256" key="2">
    <source>
        <dbReference type="ARBA" id="ARBA00022692"/>
    </source>
</evidence>
<name>A0A552X3A5_9GAMM</name>
<dbReference type="NCBIfam" id="TIGR01352">
    <property type="entry name" value="tonB_Cterm"/>
    <property type="match status" value="1"/>
</dbReference>
<evidence type="ECO:0000256" key="5">
    <source>
        <dbReference type="SAM" id="SignalP"/>
    </source>
</evidence>
<dbReference type="PROSITE" id="PS51257">
    <property type="entry name" value="PROKAR_LIPOPROTEIN"/>
    <property type="match status" value="1"/>
</dbReference>
<dbReference type="AlphaFoldDB" id="A0A552X3A5"/>
<keyword evidence="2" id="KW-0812">Transmembrane</keyword>
<feature type="domain" description="TonB C-terminal" evidence="6">
    <location>
        <begin position="36"/>
        <end position="129"/>
    </location>
</feature>